<feature type="transmembrane region" description="Helical" evidence="1">
    <location>
        <begin position="193"/>
        <end position="215"/>
    </location>
</feature>
<keyword evidence="1" id="KW-0472">Membrane</keyword>
<organism evidence="2 3">
    <name type="scientific">Umezawaea endophytica</name>
    <dbReference type="NCBI Taxonomy" id="1654476"/>
    <lineage>
        <taxon>Bacteria</taxon>
        <taxon>Bacillati</taxon>
        <taxon>Actinomycetota</taxon>
        <taxon>Actinomycetes</taxon>
        <taxon>Pseudonocardiales</taxon>
        <taxon>Pseudonocardiaceae</taxon>
        <taxon>Umezawaea</taxon>
    </lineage>
</organism>
<evidence type="ECO:0000256" key="1">
    <source>
        <dbReference type="SAM" id="Phobius"/>
    </source>
</evidence>
<dbReference type="EMBL" id="JANYMP010000003">
    <property type="protein sequence ID" value="MCS7476707.1"/>
    <property type="molecule type" value="Genomic_DNA"/>
</dbReference>
<feature type="transmembrane region" description="Helical" evidence="1">
    <location>
        <begin position="73"/>
        <end position="94"/>
    </location>
</feature>
<keyword evidence="1" id="KW-0812">Transmembrane</keyword>
<dbReference type="GO" id="GO:0005886">
    <property type="term" value="C:plasma membrane"/>
    <property type="evidence" value="ECO:0007669"/>
    <property type="project" value="UniProtKB-SubCell"/>
</dbReference>
<comment type="caution">
    <text evidence="2">The sequence shown here is derived from an EMBL/GenBank/DDBJ whole genome shotgun (WGS) entry which is preliminary data.</text>
</comment>
<keyword evidence="3" id="KW-1185">Reference proteome</keyword>
<dbReference type="AlphaFoldDB" id="A0A9X2VII0"/>
<evidence type="ECO:0000313" key="2">
    <source>
        <dbReference type="EMBL" id="MCS7476707.1"/>
    </source>
</evidence>
<reference evidence="2" key="1">
    <citation type="submission" date="2022-08" db="EMBL/GenBank/DDBJ databases">
        <authorList>
            <person name="Tistechok S."/>
            <person name="Samborskyy M."/>
            <person name="Roman I."/>
        </authorList>
    </citation>
    <scope>NUCLEOTIDE SEQUENCE</scope>
    <source>
        <strain evidence="2">DSM 103496</strain>
    </source>
</reference>
<keyword evidence="1" id="KW-1133">Transmembrane helix</keyword>
<evidence type="ECO:0000313" key="3">
    <source>
        <dbReference type="Proteomes" id="UP001141259"/>
    </source>
</evidence>
<accession>A0A9X2VII0</accession>
<feature type="transmembrane region" description="Helical" evidence="1">
    <location>
        <begin position="36"/>
        <end position="53"/>
    </location>
</feature>
<dbReference type="Proteomes" id="UP001141259">
    <property type="component" value="Unassembled WGS sequence"/>
</dbReference>
<name>A0A9X2VII0_9PSEU</name>
<dbReference type="Pfam" id="PF12730">
    <property type="entry name" value="ABC2_membrane_4"/>
    <property type="match status" value="1"/>
</dbReference>
<feature type="transmembrane region" description="Helical" evidence="1">
    <location>
        <begin position="245"/>
        <end position="265"/>
    </location>
</feature>
<sequence>MSATTIDRPVAEKTPLTFGGVVRGEWVKLRSVRSSGLTVLGAALMMLVTGLVFASTVGSDSDGADGVTDPTGITLSGVMFAQLVTGVLGVLVVSNEYATGMIRSTLTAVPSRLPVLLGKVAVVVGTLFPTMLAVSFTVFLAGQAVMGGAKLPTAAVGDPGVLAALVGSAATMTGVAVIGVALGALLRSTAGAISTLVVLVFLLPGLGGLLLPASWRDDALKYLPSSASEAFTSVVPAPGLLGPSAGAAVFAAWVVVPLLLAAVLLRRRDA</sequence>
<feature type="transmembrane region" description="Helical" evidence="1">
    <location>
        <begin position="115"/>
        <end position="141"/>
    </location>
</feature>
<dbReference type="RefSeq" id="WP_259622223.1">
    <property type="nucleotide sequence ID" value="NZ_JANYMP010000003.1"/>
</dbReference>
<protein>
    <submittedName>
        <fullName evidence="2">ABC transporter permease</fullName>
    </submittedName>
</protein>
<feature type="transmembrane region" description="Helical" evidence="1">
    <location>
        <begin position="161"/>
        <end position="186"/>
    </location>
</feature>
<gene>
    <name evidence="2" type="ORF">NZH93_07565</name>
</gene>
<dbReference type="GO" id="GO:0140359">
    <property type="term" value="F:ABC-type transporter activity"/>
    <property type="evidence" value="ECO:0007669"/>
    <property type="project" value="InterPro"/>
</dbReference>
<proteinExistence type="predicted"/>